<dbReference type="NCBIfam" id="TIGR00675">
    <property type="entry name" value="dcm"/>
    <property type="match status" value="1"/>
</dbReference>
<dbReference type="PRINTS" id="PR00105">
    <property type="entry name" value="C5METTRFRASE"/>
</dbReference>
<dbReference type="GO" id="GO:0032259">
    <property type="term" value="P:methylation"/>
    <property type="evidence" value="ECO:0007669"/>
    <property type="project" value="UniProtKB-KW"/>
</dbReference>
<keyword evidence="1 5" id="KW-0489">Methyltransferase</keyword>
<dbReference type="EC" id="2.1.1.37" evidence="7"/>
<comment type="caution">
    <text evidence="8">The sequence shown here is derived from an EMBL/GenBank/DDBJ whole genome shotgun (WGS) entry which is preliminary data.</text>
</comment>
<dbReference type="GO" id="GO:0003886">
    <property type="term" value="F:DNA (cytosine-5-)-methyltransferase activity"/>
    <property type="evidence" value="ECO:0007669"/>
    <property type="project" value="UniProtKB-EC"/>
</dbReference>
<evidence type="ECO:0000256" key="2">
    <source>
        <dbReference type="ARBA" id="ARBA00022679"/>
    </source>
</evidence>
<dbReference type="AlphaFoldDB" id="A0A9D1MLX4"/>
<dbReference type="EMBL" id="DVNJ01000006">
    <property type="protein sequence ID" value="HIU62502.1"/>
    <property type="molecule type" value="Genomic_DNA"/>
</dbReference>
<dbReference type="CDD" id="cd00315">
    <property type="entry name" value="Cyt_C5_DNA_methylase"/>
    <property type="match status" value="1"/>
</dbReference>
<dbReference type="Proteomes" id="UP000824145">
    <property type="component" value="Unassembled WGS sequence"/>
</dbReference>
<accession>A0A9D1MLX4</accession>
<organism evidence="8 9">
    <name type="scientific">Candidatus Caccalectryoclostridium excrementigallinarum</name>
    <dbReference type="NCBI Taxonomy" id="2840710"/>
    <lineage>
        <taxon>Bacteria</taxon>
        <taxon>Bacillati</taxon>
        <taxon>Bacillota</taxon>
        <taxon>Clostridia</taxon>
        <taxon>Christensenellales</taxon>
        <taxon>Christensenellaceae</taxon>
        <taxon>Christensenellaceae incertae sedis</taxon>
        <taxon>Candidatus Caccalectryoclostridium</taxon>
    </lineage>
</organism>
<protein>
    <recommendedName>
        <fullName evidence="7">Cytosine-specific methyltransferase</fullName>
        <ecNumber evidence="7">2.1.1.37</ecNumber>
    </recommendedName>
</protein>
<dbReference type="PROSITE" id="PS00094">
    <property type="entry name" value="C5_MTASE_1"/>
    <property type="match status" value="1"/>
</dbReference>
<evidence type="ECO:0000256" key="6">
    <source>
        <dbReference type="RuleBase" id="RU000416"/>
    </source>
</evidence>
<dbReference type="SUPFAM" id="SSF53335">
    <property type="entry name" value="S-adenosyl-L-methionine-dependent methyltransferases"/>
    <property type="match status" value="1"/>
</dbReference>
<dbReference type="InterPro" id="IPR018117">
    <property type="entry name" value="C5_DNA_meth_AS"/>
</dbReference>
<sequence>MAFKVISLFAGIGGICLGFRQAGFKIVWANDNDSAACRTYRQNLGNSYLVEADIRKIPAEIIPEFDVLAAGFPCQSFSIAGRQKGFLDKRGNLFFEISRIVDARRPKVIFLENVANLINHDNGRTFLVIYNSLVQFGYNIYYKIMAADQYGNLPQIRKRIYIIAVRDDLAYIKYTHPEPIKLTLFSSDIINRKQKQDGNSYYTGDKYEYLAEKMRQRNAIYRITDTEIRPTKNMMCPTLTANMGTYPDRVPVIWDDFGIRKLTLRECLDFQGFPSYFTFPDSVSISDAYKQLGNTVCIPVVRRIAHNIYILLENALHG</sequence>
<evidence type="ECO:0000256" key="5">
    <source>
        <dbReference type="PROSITE-ProRule" id="PRU01016"/>
    </source>
</evidence>
<comment type="similarity">
    <text evidence="5 6">Belongs to the class I-like SAM-binding methyltransferase superfamily. C5-methyltransferase family.</text>
</comment>
<evidence type="ECO:0000256" key="3">
    <source>
        <dbReference type="ARBA" id="ARBA00022691"/>
    </source>
</evidence>
<dbReference type="InterPro" id="IPR029063">
    <property type="entry name" value="SAM-dependent_MTases_sf"/>
</dbReference>
<evidence type="ECO:0000256" key="7">
    <source>
        <dbReference type="RuleBase" id="RU000417"/>
    </source>
</evidence>
<reference evidence="8" key="1">
    <citation type="submission" date="2020-10" db="EMBL/GenBank/DDBJ databases">
        <authorList>
            <person name="Gilroy R."/>
        </authorList>
    </citation>
    <scope>NUCLEOTIDE SEQUENCE</scope>
    <source>
        <strain evidence="8">9366</strain>
    </source>
</reference>
<dbReference type="PROSITE" id="PS51679">
    <property type="entry name" value="SAM_MT_C5"/>
    <property type="match status" value="1"/>
</dbReference>
<evidence type="ECO:0000256" key="4">
    <source>
        <dbReference type="ARBA" id="ARBA00022747"/>
    </source>
</evidence>
<dbReference type="Pfam" id="PF00145">
    <property type="entry name" value="DNA_methylase"/>
    <property type="match status" value="1"/>
</dbReference>
<feature type="active site" evidence="5">
    <location>
        <position position="74"/>
    </location>
</feature>
<keyword evidence="3 5" id="KW-0949">S-adenosyl-L-methionine</keyword>
<evidence type="ECO:0000313" key="8">
    <source>
        <dbReference type="EMBL" id="HIU62502.1"/>
    </source>
</evidence>
<gene>
    <name evidence="8" type="primary">dcm</name>
    <name evidence="8" type="ORF">IAB07_01870</name>
</gene>
<proteinExistence type="inferred from homology"/>
<name>A0A9D1MLX4_9FIRM</name>
<dbReference type="InterPro" id="IPR001525">
    <property type="entry name" value="C5_MeTfrase"/>
</dbReference>
<dbReference type="PANTHER" id="PTHR46098:SF1">
    <property type="entry name" value="TRNA (CYTOSINE(38)-C(5))-METHYLTRANSFERASE"/>
    <property type="match status" value="1"/>
</dbReference>
<reference evidence="8" key="2">
    <citation type="journal article" date="2021" name="PeerJ">
        <title>Extensive microbial diversity within the chicken gut microbiome revealed by metagenomics and culture.</title>
        <authorList>
            <person name="Gilroy R."/>
            <person name="Ravi A."/>
            <person name="Getino M."/>
            <person name="Pursley I."/>
            <person name="Horton D.L."/>
            <person name="Alikhan N.F."/>
            <person name="Baker D."/>
            <person name="Gharbi K."/>
            <person name="Hall N."/>
            <person name="Watson M."/>
            <person name="Adriaenssens E.M."/>
            <person name="Foster-Nyarko E."/>
            <person name="Jarju S."/>
            <person name="Secka A."/>
            <person name="Antonio M."/>
            <person name="Oren A."/>
            <person name="Chaudhuri R.R."/>
            <person name="La Ragione R."/>
            <person name="Hildebrand F."/>
            <person name="Pallen M.J."/>
        </authorList>
    </citation>
    <scope>NUCLEOTIDE SEQUENCE</scope>
    <source>
        <strain evidence="8">9366</strain>
    </source>
</reference>
<comment type="catalytic activity">
    <reaction evidence="7">
        <text>a 2'-deoxycytidine in DNA + S-adenosyl-L-methionine = a 5-methyl-2'-deoxycytidine in DNA + S-adenosyl-L-homocysteine + H(+)</text>
        <dbReference type="Rhea" id="RHEA:13681"/>
        <dbReference type="Rhea" id="RHEA-COMP:11369"/>
        <dbReference type="Rhea" id="RHEA-COMP:11370"/>
        <dbReference type="ChEBI" id="CHEBI:15378"/>
        <dbReference type="ChEBI" id="CHEBI:57856"/>
        <dbReference type="ChEBI" id="CHEBI:59789"/>
        <dbReference type="ChEBI" id="CHEBI:85452"/>
        <dbReference type="ChEBI" id="CHEBI:85454"/>
        <dbReference type="EC" id="2.1.1.37"/>
    </reaction>
</comment>
<dbReference type="PANTHER" id="PTHR46098">
    <property type="entry name" value="TRNA (CYTOSINE(38)-C(5))-METHYLTRANSFERASE"/>
    <property type="match status" value="1"/>
</dbReference>
<dbReference type="InterPro" id="IPR050750">
    <property type="entry name" value="C5-MTase"/>
</dbReference>
<dbReference type="GO" id="GO:0009307">
    <property type="term" value="P:DNA restriction-modification system"/>
    <property type="evidence" value="ECO:0007669"/>
    <property type="project" value="UniProtKB-KW"/>
</dbReference>
<keyword evidence="2 5" id="KW-0808">Transferase</keyword>
<dbReference type="Gene3D" id="3.90.120.10">
    <property type="entry name" value="DNA Methylase, subunit A, domain 2"/>
    <property type="match status" value="1"/>
</dbReference>
<dbReference type="Gene3D" id="3.40.50.150">
    <property type="entry name" value="Vaccinia Virus protein VP39"/>
    <property type="match status" value="1"/>
</dbReference>
<keyword evidence="4" id="KW-0680">Restriction system</keyword>
<evidence type="ECO:0000313" key="9">
    <source>
        <dbReference type="Proteomes" id="UP000824145"/>
    </source>
</evidence>
<evidence type="ECO:0000256" key="1">
    <source>
        <dbReference type="ARBA" id="ARBA00022603"/>
    </source>
</evidence>